<dbReference type="SUPFAM" id="SSF49785">
    <property type="entry name" value="Galactose-binding domain-like"/>
    <property type="match status" value="1"/>
</dbReference>
<name>A0A9W9ZER3_9CNID</name>
<gene>
    <name evidence="4" type="ORF">OS493_014035</name>
</gene>
<evidence type="ECO:0000313" key="5">
    <source>
        <dbReference type="Proteomes" id="UP001163046"/>
    </source>
</evidence>
<evidence type="ECO:0000259" key="3">
    <source>
        <dbReference type="PROSITE" id="PS50022"/>
    </source>
</evidence>
<evidence type="ECO:0000313" key="4">
    <source>
        <dbReference type="EMBL" id="KAJ7379639.1"/>
    </source>
</evidence>
<protein>
    <recommendedName>
        <fullName evidence="3">F5/8 type C domain-containing protein</fullName>
    </recommendedName>
</protein>
<evidence type="ECO:0000256" key="1">
    <source>
        <dbReference type="SAM" id="Coils"/>
    </source>
</evidence>
<dbReference type="PROSITE" id="PS50022">
    <property type="entry name" value="FA58C_3"/>
    <property type="match status" value="1"/>
</dbReference>
<feature type="compositionally biased region" description="Polar residues" evidence="2">
    <location>
        <begin position="56"/>
        <end position="66"/>
    </location>
</feature>
<feature type="coiled-coil region" evidence="1">
    <location>
        <begin position="298"/>
        <end position="325"/>
    </location>
</feature>
<feature type="compositionally biased region" description="Basic and acidic residues" evidence="2">
    <location>
        <begin position="185"/>
        <end position="245"/>
    </location>
</feature>
<feature type="compositionally biased region" description="Basic and acidic residues" evidence="2">
    <location>
        <begin position="149"/>
        <end position="165"/>
    </location>
</feature>
<evidence type="ECO:0000256" key="2">
    <source>
        <dbReference type="SAM" id="MobiDB-lite"/>
    </source>
</evidence>
<dbReference type="OrthoDB" id="10661032at2759"/>
<feature type="compositionally biased region" description="Polar residues" evidence="2">
    <location>
        <begin position="97"/>
        <end position="106"/>
    </location>
</feature>
<accession>A0A9W9ZER3</accession>
<keyword evidence="1" id="KW-0175">Coiled coil</keyword>
<organism evidence="4 5">
    <name type="scientific">Desmophyllum pertusum</name>
    <dbReference type="NCBI Taxonomy" id="174260"/>
    <lineage>
        <taxon>Eukaryota</taxon>
        <taxon>Metazoa</taxon>
        <taxon>Cnidaria</taxon>
        <taxon>Anthozoa</taxon>
        <taxon>Hexacorallia</taxon>
        <taxon>Scleractinia</taxon>
        <taxon>Caryophylliina</taxon>
        <taxon>Caryophylliidae</taxon>
        <taxon>Desmophyllum</taxon>
    </lineage>
</organism>
<feature type="region of interest" description="Disordered" evidence="2">
    <location>
        <begin position="97"/>
        <end position="119"/>
    </location>
</feature>
<feature type="domain" description="F5/8 type C" evidence="3">
    <location>
        <begin position="1"/>
        <end position="28"/>
    </location>
</feature>
<feature type="region of interest" description="Disordered" evidence="2">
    <location>
        <begin position="45"/>
        <end position="82"/>
    </location>
</feature>
<dbReference type="InterPro" id="IPR000421">
    <property type="entry name" value="FA58C"/>
</dbReference>
<feature type="region of interest" description="Disordered" evidence="2">
    <location>
        <begin position="149"/>
        <end position="245"/>
    </location>
</feature>
<dbReference type="Gene3D" id="2.60.120.260">
    <property type="entry name" value="Galactose-binding domain-like"/>
    <property type="match status" value="1"/>
</dbReference>
<dbReference type="Proteomes" id="UP001163046">
    <property type="component" value="Unassembled WGS sequence"/>
</dbReference>
<feature type="compositionally biased region" description="Basic and acidic residues" evidence="2">
    <location>
        <begin position="70"/>
        <end position="82"/>
    </location>
</feature>
<dbReference type="AlphaFoldDB" id="A0A9W9ZER3"/>
<keyword evidence="5" id="KW-1185">Reference proteome</keyword>
<reference evidence="4" key="1">
    <citation type="submission" date="2023-01" db="EMBL/GenBank/DDBJ databases">
        <title>Genome assembly of the deep-sea coral Lophelia pertusa.</title>
        <authorList>
            <person name="Herrera S."/>
            <person name="Cordes E."/>
        </authorList>
    </citation>
    <scope>NUCLEOTIDE SEQUENCE</scope>
    <source>
        <strain evidence="4">USNM1676648</strain>
        <tissue evidence="4">Polyp</tissue>
    </source>
</reference>
<proteinExistence type="predicted"/>
<dbReference type="EMBL" id="MU826356">
    <property type="protein sequence ID" value="KAJ7379639.1"/>
    <property type="molecule type" value="Genomic_DNA"/>
</dbReference>
<comment type="caution">
    <text evidence="4">The sequence shown here is derived from an EMBL/GenBank/DDBJ whole genome shotgun (WGS) entry which is preliminary data.</text>
</comment>
<sequence length="452" mass="51310">MAVNAHYVRIKPQSWHNHIAMRAEVYKGEASSKLTAGIHKLADTLTKTGKKKSSDRQNTSPTSPTENLDGEDHKATKSPLERKVSFDEKVNYIDRPSSTESLLDGNNENKDAVGVQNDGANDDYLQLVREPSNEEKEVELKVQQKIEALRKGEDGSQPLGRHEVSRGILAKRSLYENNKQSGPNAEDKKNSTPKARKENVLITKKEVVLEKKDAKTGKSDSTVYKRDRTDSESHQDKEREELEKTEQAFQDYAKQLKKEGGQVVREKRHSIVALNRLNFEDPRTVTQTKENLSYPAKMESLLKEKQELLKKMENLKKRITVAKDRKIFFTLSTTRSKATVDADAEFHESQYDLAKTKKRLLEIENETKNLKVMELRYQKTPEKQNPNKPLQRKNSRECKLASVDITPKVVSPVASSDPEKERTHKGSVLSAIKSLTMKYSSSGEISATQHIV</sequence>
<dbReference type="InterPro" id="IPR008979">
    <property type="entry name" value="Galactose-bd-like_sf"/>
</dbReference>